<comment type="cofactor">
    <cofactor evidence="1">
        <name>Mn(2+)</name>
        <dbReference type="ChEBI" id="CHEBI:29035"/>
    </cofactor>
</comment>
<keyword evidence="20" id="KW-1185">Reference proteome</keyword>
<dbReference type="Pfam" id="PF09359">
    <property type="entry name" value="VTC"/>
    <property type="match status" value="1"/>
</dbReference>
<dbReference type="PANTHER" id="PTHR46140:SF1">
    <property type="entry name" value="VACUOLAR TRANSPORTER CHAPERONE COMPLEX SUBUNIT 4-RELATED"/>
    <property type="match status" value="1"/>
</dbReference>
<name>A0A1R1PLW3_ZANCU</name>
<evidence type="ECO:0000256" key="16">
    <source>
        <dbReference type="SAM" id="Phobius"/>
    </source>
</evidence>
<comment type="caution">
    <text evidence="19">The sequence shown here is derived from an EMBL/GenBank/DDBJ whole genome shotgun (WGS) entry which is preliminary data.</text>
</comment>
<comment type="subcellular location">
    <subcellularLocation>
        <location evidence="2">Vacuole membrane</location>
        <topology evidence="2">Multi-pass membrane protein</topology>
    </subcellularLocation>
</comment>
<evidence type="ECO:0000259" key="18">
    <source>
        <dbReference type="Pfam" id="PF09359"/>
    </source>
</evidence>
<evidence type="ECO:0000313" key="19">
    <source>
        <dbReference type="EMBL" id="OMH81955.1"/>
    </source>
</evidence>
<evidence type="ECO:0000256" key="6">
    <source>
        <dbReference type="ARBA" id="ARBA00022692"/>
    </source>
</evidence>
<comment type="similarity">
    <text evidence="10">Belongs to the VTC4 family.</text>
</comment>
<dbReference type="GO" id="GO:0006799">
    <property type="term" value="P:polyphosphate biosynthetic process"/>
    <property type="evidence" value="ECO:0007669"/>
    <property type="project" value="UniProtKB-ARBA"/>
</dbReference>
<keyword evidence="8 16" id="KW-0472">Membrane</keyword>
<evidence type="ECO:0000256" key="13">
    <source>
        <dbReference type="ARBA" id="ARBA00080494"/>
    </source>
</evidence>
<dbReference type="InterPro" id="IPR051572">
    <property type="entry name" value="VTC_Complex_Subunit"/>
</dbReference>
<dbReference type="Proteomes" id="UP000188320">
    <property type="component" value="Unassembled WGS sequence"/>
</dbReference>
<evidence type="ECO:0000256" key="7">
    <source>
        <dbReference type="ARBA" id="ARBA00022989"/>
    </source>
</evidence>
<comment type="catalytic activity">
    <reaction evidence="9">
        <text>[phosphate](n) + ATP = [phosphate](n+1) + ADP</text>
        <dbReference type="Rhea" id="RHEA:19573"/>
        <dbReference type="Rhea" id="RHEA-COMP:9859"/>
        <dbReference type="Rhea" id="RHEA-COMP:14280"/>
        <dbReference type="ChEBI" id="CHEBI:16838"/>
        <dbReference type="ChEBI" id="CHEBI:30616"/>
        <dbReference type="ChEBI" id="CHEBI:456216"/>
        <dbReference type="EC" id="2.7.4.1"/>
    </reaction>
    <physiologicalReaction direction="left-to-right" evidence="9">
        <dbReference type="Rhea" id="RHEA:19574"/>
    </physiologicalReaction>
</comment>
<evidence type="ECO:0000313" key="20">
    <source>
        <dbReference type="Proteomes" id="UP000188320"/>
    </source>
</evidence>
<feature type="domain" description="VTC" evidence="18">
    <location>
        <begin position="48"/>
        <end position="326"/>
    </location>
</feature>
<dbReference type="EMBL" id="LSSK01000774">
    <property type="protein sequence ID" value="OMH81955.1"/>
    <property type="molecule type" value="Genomic_DNA"/>
</dbReference>
<dbReference type="Gene3D" id="3.20.100.30">
    <property type="entry name" value="VTC, catalytic tunnel domain"/>
    <property type="match status" value="1"/>
</dbReference>
<evidence type="ECO:0000256" key="2">
    <source>
        <dbReference type="ARBA" id="ARBA00004128"/>
    </source>
</evidence>
<evidence type="ECO:0000256" key="1">
    <source>
        <dbReference type="ARBA" id="ARBA00001936"/>
    </source>
</evidence>
<dbReference type="AlphaFoldDB" id="A0A1R1PLW3"/>
<evidence type="ECO:0000256" key="11">
    <source>
        <dbReference type="ARBA" id="ARBA00067464"/>
    </source>
</evidence>
<accession>A0A1R1PLW3</accession>
<dbReference type="EC" id="2.7.4.1" evidence="3"/>
<sequence length="597" mass="68236">MNSMPFFGETFDTLLLELSRLYKIVRDGGIDLQKGKNPQSGNGQSFVRQTTKYWVHPDNVMELKLYILKNLPVLIYNNNKNKKQSPAINSVYFDNKKLDLYRGRIEKSEGAEAIRLRWYGDLSETDIFVERKTHHEDWTGEKSVKERFVVKEKYVNEYLAGNYDMHKRIAKLREEGKKSEKDLEDMDLLSSEVLESVKNKDLVPGESHIRYRLLKSVLQLCVVCMLPGDATVRISLDTELTMVREDNFDGLERAGLNWRRTDMNNDYPFPQLPERDICRFPYAILEVKLQTDANTSIPAWVANLVHSDLVEAVPKFSKFIHGVSTLLEERVDILPFWFSQMDKEIRKKKTHGGNRSLVNSRVNSAADLATLINLKNINFDDRKGSAGLQENRATPESVIDVDGTGTQSPVELEGHAYHKLPTRSWYNLYGLFRSENDFVPLDVRSSGFVIRDPSTLKDRRMVGSSAQAEILYGTTIGSSVDIQGTKKVISIPARIEPKVFFANERTFLSWLNFAMVLGSLSLALMNFGDKNSKISGAIFTVVTVMVMMYALSLFHWRADRITYQSTGPYYDRLGPTILVLSLFSAIVLNFYFKFKEA</sequence>
<reference evidence="20" key="1">
    <citation type="submission" date="2017-01" db="EMBL/GenBank/DDBJ databases">
        <authorList>
            <person name="Wang Y."/>
            <person name="White M."/>
            <person name="Kvist S."/>
            <person name="Moncalvo J.-M."/>
        </authorList>
    </citation>
    <scope>NUCLEOTIDE SEQUENCE [LARGE SCALE GENOMIC DNA]</scope>
    <source>
        <strain evidence="20">COL-18-3</strain>
    </source>
</reference>
<keyword evidence="6 16" id="KW-0812">Transmembrane</keyword>
<dbReference type="CDD" id="cd07751">
    <property type="entry name" value="PolyPPase_VTC4_like"/>
    <property type="match status" value="1"/>
</dbReference>
<keyword evidence="5" id="KW-0808">Transferase</keyword>
<dbReference type="GO" id="GO:0008976">
    <property type="term" value="F:polyphosphate kinase activity"/>
    <property type="evidence" value="ECO:0007669"/>
    <property type="project" value="UniProtKB-EC"/>
</dbReference>
<protein>
    <recommendedName>
        <fullName evidence="11">Vacuolar transporter chaperone complex subunit 4</fullName>
        <ecNumber evidence="3">2.7.4.1</ecNumber>
    </recommendedName>
    <alternativeName>
        <fullName evidence="13">Polyphosphate kinase</fullName>
    </alternativeName>
    <alternativeName>
        <fullName evidence="12">SPX-dependent polyphosphate polymerase VTC subunit 4</fullName>
    </alternativeName>
    <alternativeName>
        <fullName evidence="14">Vacuolar membrane polyphosphate polymerase catalytic subunit</fullName>
    </alternativeName>
</protein>
<evidence type="ECO:0000256" key="15">
    <source>
        <dbReference type="SAM" id="MobiDB-lite"/>
    </source>
</evidence>
<feature type="transmembrane region" description="Helical" evidence="16">
    <location>
        <begin position="507"/>
        <end position="527"/>
    </location>
</feature>
<feature type="transmembrane region" description="Helical" evidence="16">
    <location>
        <begin position="573"/>
        <end position="592"/>
    </location>
</feature>
<dbReference type="InterPro" id="IPR003807">
    <property type="entry name" value="DUF202"/>
</dbReference>
<dbReference type="PANTHER" id="PTHR46140">
    <property type="entry name" value="VACUOLAR TRANSPORTER CHAPERONE 1-RELATED"/>
    <property type="match status" value="1"/>
</dbReference>
<evidence type="ECO:0000256" key="3">
    <source>
        <dbReference type="ARBA" id="ARBA00012960"/>
    </source>
</evidence>
<evidence type="ECO:0000259" key="17">
    <source>
        <dbReference type="Pfam" id="PF02656"/>
    </source>
</evidence>
<keyword evidence="4" id="KW-0926">Vacuole</keyword>
<dbReference type="InterPro" id="IPR018966">
    <property type="entry name" value="VTC_domain"/>
</dbReference>
<feature type="domain" description="DUF202" evidence="17">
    <location>
        <begin position="498"/>
        <end position="558"/>
    </location>
</feature>
<dbReference type="GO" id="GO:0000329">
    <property type="term" value="C:fungal-type vacuole membrane"/>
    <property type="evidence" value="ECO:0007669"/>
    <property type="project" value="TreeGrafter"/>
</dbReference>
<evidence type="ECO:0000256" key="10">
    <source>
        <dbReference type="ARBA" id="ARBA00061390"/>
    </source>
</evidence>
<feature type="region of interest" description="Disordered" evidence="15">
    <location>
        <begin position="386"/>
        <end position="405"/>
    </location>
</feature>
<evidence type="ECO:0000256" key="4">
    <source>
        <dbReference type="ARBA" id="ARBA00022554"/>
    </source>
</evidence>
<dbReference type="GO" id="GO:0033254">
    <property type="term" value="C:vacuolar transporter chaperone complex"/>
    <property type="evidence" value="ECO:0007669"/>
    <property type="project" value="TreeGrafter"/>
</dbReference>
<dbReference type="OrthoDB" id="6493944at2759"/>
<evidence type="ECO:0000256" key="12">
    <source>
        <dbReference type="ARBA" id="ARBA00075894"/>
    </source>
</evidence>
<dbReference type="InterPro" id="IPR042267">
    <property type="entry name" value="VTC_sf"/>
</dbReference>
<evidence type="ECO:0000256" key="5">
    <source>
        <dbReference type="ARBA" id="ARBA00022679"/>
    </source>
</evidence>
<keyword evidence="7 16" id="KW-1133">Transmembrane helix</keyword>
<feature type="transmembrane region" description="Helical" evidence="16">
    <location>
        <begin position="534"/>
        <end position="553"/>
    </location>
</feature>
<organism evidence="19 20">
    <name type="scientific">Zancudomyces culisetae</name>
    <name type="common">Gut fungus</name>
    <name type="synonym">Smittium culisetae</name>
    <dbReference type="NCBI Taxonomy" id="1213189"/>
    <lineage>
        <taxon>Eukaryota</taxon>
        <taxon>Fungi</taxon>
        <taxon>Fungi incertae sedis</taxon>
        <taxon>Zoopagomycota</taxon>
        <taxon>Kickxellomycotina</taxon>
        <taxon>Harpellomycetes</taxon>
        <taxon>Harpellales</taxon>
        <taxon>Legeriomycetaceae</taxon>
        <taxon>Zancudomyces</taxon>
    </lineage>
</organism>
<evidence type="ECO:0000256" key="9">
    <source>
        <dbReference type="ARBA" id="ARBA00050204"/>
    </source>
</evidence>
<evidence type="ECO:0000256" key="8">
    <source>
        <dbReference type="ARBA" id="ARBA00023136"/>
    </source>
</evidence>
<dbReference type="FunFam" id="3.20.100.30:FF:000001">
    <property type="entry name" value="Vacuolar transporter chaperone 4"/>
    <property type="match status" value="1"/>
</dbReference>
<gene>
    <name evidence="19" type="ORF">AX774_g4586</name>
</gene>
<evidence type="ECO:0000256" key="14">
    <source>
        <dbReference type="ARBA" id="ARBA00081313"/>
    </source>
</evidence>
<dbReference type="Pfam" id="PF02656">
    <property type="entry name" value="DUF202"/>
    <property type="match status" value="1"/>
</dbReference>
<proteinExistence type="inferred from homology"/>